<proteinExistence type="predicted"/>
<evidence type="ECO:0000313" key="2">
    <source>
        <dbReference type="Proteomes" id="UP000750711"/>
    </source>
</evidence>
<dbReference type="AlphaFoldDB" id="A0A9P8RRY2"/>
<comment type="caution">
    <text evidence="1">The sequence shown here is derived from an EMBL/GenBank/DDBJ whole genome shotgun (WGS) entry which is preliminary data.</text>
</comment>
<gene>
    <name evidence="1" type="ORF">GP486_002610</name>
</gene>
<dbReference type="Proteomes" id="UP000750711">
    <property type="component" value="Unassembled WGS sequence"/>
</dbReference>
<evidence type="ECO:0000313" key="1">
    <source>
        <dbReference type="EMBL" id="KAH0562727.1"/>
    </source>
</evidence>
<accession>A0A9P8RRY2</accession>
<reference evidence="1" key="1">
    <citation type="submission" date="2021-03" db="EMBL/GenBank/DDBJ databases">
        <title>Comparative genomics and phylogenomic investigation of the class Geoglossomycetes provide insights into ecological specialization and systematics.</title>
        <authorList>
            <person name="Melie T."/>
            <person name="Pirro S."/>
            <person name="Miller A.N."/>
            <person name="Quandt A."/>
        </authorList>
    </citation>
    <scope>NUCLEOTIDE SEQUENCE</scope>
    <source>
        <strain evidence="1">CAQ_001_2017</strain>
    </source>
</reference>
<keyword evidence="2" id="KW-1185">Reference proteome</keyword>
<dbReference type="EMBL" id="JAGHQM010000301">
    <property type="protein sequence ID" value="KAH0562727.1"/>
    <property type="molecule type" value="Genomic_DNA"/>
</dbReference>
<protein>
    <submittedName>
        <fullName evidence="1">Uncharacterized protein</fullName>
    </submittedName>
</protein>
<organism evidence="1 2">
    <name type="scientific">Trichoglossum hirsutum</name>
    <dbReference type="NCBI Taxonomy" id="265104"/>
    <lineage>
        <taxon>Eukaryota</taxon>
        <taxon>Fungi</taxon>
        <taxon>Dikarya</taxon>
        <taxon>Ascomycota</taxon>
        <taxon>Pezizomycotina</taxon>
        <taxon>Geoglossomycetes</taxon>
        <taxon>Geoglossales</taxon>
        <taxon>Geoglossaceae</taxon>
        <taxon>Trichoglossum</taxon>
    </lineage>
</organism>
<sequence length="105" mass="12321">MILGRKWFVETSILVDCKNRILTTIKKNLESAVSSQYHQADVDRRDQAMAALEIIKPYTILQQLASEQPMWKKDQHEQYRKMGNVTNVDFSCLESICRMLLLKQF</sequence>
<name>A0A9P8RRY2_9PEZI</name>